<gene>
    <name evidence="2" type="ORF">LPQ35_01325</name>
</gene>
<accession>A0ABZ3H5M9</accession>
<feature type="domain" description="HD" evidence="1">
    <location>
        <begin position="9"/>
        <end position="107"/>
    </location>
</feature>
<sequence>MGGVSLPHDGDHVERVKKLALFIAEREGGDIEIIRIAAELHDIARGEENHAIRGAEIARKILEERGYSEDFVERVCHCIEAHSFSGGIKPKTLEAKILSDADKLDAIGLIGVARAFMYSGEKGRDIKSTLNHFEEKLLNLRNLMYTNTARKIAEIRHKKLESFYLEILSELDMGDLDDS</sequence>
<dbReference type="CDD" id="cd00077">
    <property type="entry name" value="HDc"/>
    <property type="match status" value="1"/>
</dbReference>
<dbReference type="Proteomes" id="UP001492541">
    <property type="component" value="Chromosome"/>
</dbReference>
<dbReference type="SUPFAM" id="SSF109604">
    <property type="entry name" value="HD-domain/PDEase-like"/>
    <property type="match status" value="1"/>
</dbReference>
<dbReference type="PROSITE" id="PS51831">
    <property type="entry name" value="HD"/>
    <property type="match status" value="1"/>
</dbReference>
<reference evidence="2 3" key="1">
    <citation type="submission" date="2021-11" db="EMBL/GenBank/DDBJ databases">
        <title>Whole genome of Geoglobus acetivorans.</title>
        <authorList>
            <person name="Liu D."/>
        </authorList>
    </citation>
    <scope>NUCLEOTIDE SEQUENCE [LARGE SCALE GENOMIC DNA]</scope>
    <source>
        <strain evidence="2 3">SBH6</strain>
    </source>
</reference>
<organism evidence="2 3">
    <name type="scientific">Geoglobus acetivorans</name>
    <dbReference type="NCBI Taxonomy" id="565033"/>
    <lineage>
        <taxon>Archaea</taxon>
        <taxon>Methanobacteriati</taxon>
        <taxon>Methanobacteriota</taxon>
        <taxon>Archaeoglobi</taxon>
        <taxon>Archaeoglobales</taxon>
        <taxon>Archaeoglobaceae</taxon>
        <taxon>Geoglobus</taxon>
    </lineage>
</organism>
<keyword evidence="3" id="KW-1185">Reference proteome</keyword>
<dbReference type="PANTHER" id="PTHR33594:SF1">
    <property type="entry name" value="HD_PDEASE DOMAIN-CONTAINING PROTEIN"/>
    <property type="match status" value="1"/>
</dbReference>
<dbReference type="InterPro" id="IPR003607">
    <property type="entry name" value="HD/PDEase_dom"/>
</dbReference>
<evidence type="ECO:0000313" key="2">
    <source>
        <dbReference type="EMBL" id="XAT64035.1"/>
    </source>
</evidence>
<dbReference type="EMBL" id="CP087714">
    <property type="protein sequence ID" value="XAT64035.1"/>
    <property type="molecule type" value="Genomic_DNA"/>
</dbReference>
<protein>
    <submittedName>
        <fullName evidence="2">HD domain-containing protein</fullName>
    </submittedName>
</protein>
<dbReference type="RefSeq" id="WP_193806568.1">
    <property type="nucleotide sequence ID" value="NZ_CP087714.1"/>
</dbReference>
<dbReference type="InterPro" id="IPR006674">
    <property type="entry name" value="HD_domain"/>
</dbReference>
<proteinExistence type="predicted"/>
<dbReference type="PANTHER" id="PTHR33594">
    <property type="entry name" value="SUPERFAMILY HYDROLASE, PUTATIVE (AFU_ORTHOLOGUE AFUA_1G03035)-RELATED"/>
    <property type="match status" value="1"/>
</dbReference>
<dbReference type="Pfam" id="PF01966">
    <property type="entry name" value="HD"/>
    <property type="match status" value="1"/>
</dbReference>
<dbReference type="Gene3D" id="1.10.3210.50">
    <property type="match status" value="1"/>
</dbReference>
<dbReference type="SMART" id="SM00471">
    <property type="entry name" value="HDc"/>
    <property type="match status" value="1"/>
</dbReference>
<evidence type="ECO:0000259" key="1">
    <source>
        <dbReference type="PROSITE" id="PS51831"/>
    </source>
</evidence>
<dbReference type="GeneID" id="90448284"/>
<evidence type="ECO:0000313" key="3">
    <source>
        <dbReference type="Proteomes" id="UP001492541"/>
    </source>
</evidence>
<name>A0ABZ3H5M9_GEOAI</name>